<evidence type="ECO:0000313" key="2">
    <source>
        <dbReference type="Proteomes" id="UP000297229"/>
    </source>
</evidence>
<protein>
    <recommendedName>
        <fullName evidence="3">Fungal N-terminal domain-containing protein</fullName>
    </recommendedName>
</protein>
<sequence length="792" mass="90044">MAEAAVAAVSLGASVISFIGLTGQILQGCQFICDCFDDINGAPKEILYILEQLKCFEKGLRNFQCTLGKVKQSTDISESEDEIKLALELSGLTVKELQEFVNKYKRNGRNDWWKGFRFAKKKNVFTKYASRLHQAKIDIIGIQSRLNLIVTTDIQQMVLAAATTQSTPSASTTIITTQTTQASNRKEVLISDRTYEDVTYAIHEGVYAGLDPILAQMVKNSVNVALKDFNLNNRSDIGAETVSKHLLKKNEQLPAARDCGDSVLINGLSNPRVVQQTTTKSTINAWLATIIIRSTTTILQQRFCDDTSDSEEPLITSKTTHKIDIRPNYLIQARYLVFIDQQRRGSIFGCSDMRLRCYNNVPLDAPIAKACRMGDLSMVRRLLAEGKATIHDMTPSSVGGIMSSLLFHVWEECYCDISISNENTYGYRISETVVRLSKLFRVMEYLIEAGTDLSESTPNHGTGITPWFWRVIHTLFGCHPLIIPYLEKLIRLILSKSIHDPFECDEVLEVRLQDGLWYSMVAQFIPCVQTQEIWPLTAIESIKDELESSKQLSWFHLEEPPWALFHDPQGLYIQRVLQSFKFKDSTLESYCTDILKSFIVLSKEHDHLYPRVRERIIQCLKAGMKLNHTSESKRIPYGVTLYSAYRDMGGVEFLRSILHNVGYNNPEINEIFEQASCIMLEASLNSIRPSRIIEQGITDFSTVEMANPELLMSRKLLMLDPGYQRFFPGEAIPDGIFETLAMMHEAESLRKTKEQLFNYYTITWETVDDYILINLLPDETQAMLRNGLELFD</sequence>
<gene>
    <name evidence="1" type="ORF">BELL_0029g00340</name>
</gene>
<dbReference type="AlphaFoldDB" id="A0A4Z1K186"/>
<reference evidence="1 2" key="1">
    <citation type="submission" date="2017-12" db="EMBL/GenBank/DDBJ databases">
        <title>Comparative genomics of Botrytis spp.</title>
        <authorList>
            <person name="Valero-Jimenez C.A."/>
            <person name="Tapia P."/>
            <person name="Veloso J."/>
            <person name="Silva-Moreno E."/>
            <person name="Staats M."/>
            <person name="Valdes J.H."/>
            <person name="Van Kan J.A.L."/>
        </authorList>
    </citation>
    <scope>NUCLEOTIDE SEQUENCE [LARGE SCALE GENOMIC DNA]</scope>
    <source>
        <strain evidence="1 2">Be9601</strain>
    </source>
</reference>
<dbReference type="Proteomes" id="UP000297229">
    <property type="component" value="Unassembled WGS sequence"/>
</dbReference>
<evidence type="ECO:0000313" key="1">
    <source>
        <dbReference type="EMBL" id="TGO79568.1"/>
    </source>
</evidence>
<name>A0A4Z1K186_9HELO</name>
<evidence type="ECO:0008006" key="3">
    <source>
        <dbReference type="Google" id="ProtNLM"/>
    </source>
</evidence>
<accession>A0A4Z1K186</accession>
<dbReference type="OrthoDB" id="3200163at2759"/>
<comment type="caution">
    <text evidence="1">The sequence shown here is derived from an EMBL/GenBank/DDBJ whole genome shotgun (WGS) entry which is preliminary data.</text>
</comment>
<keyword evidence="2" id="KW-1185">Reference proteome</keyword>
<organism evidence="1 2">
    <name type="scientific">Botrytis elliptica</name>
    <dbReference type="NCBI Taxonomy" id="278938"/>
    <lineage>
        <taxon>Eukaryota</taxon>
        <taxon>Fungi</taxon>
        <taxon>Dikarya</taxon>
        <taxon>Ascomycota</taxon>
        <taxon>Pezizomycotina</taxon>
        <taxon>Leotiomycetes</taxon>
        <taxon>Helotiales</taxon>
        <taxon>Sclerotiniaceae</taxon>
        <taxon>Botrytis</taxon>
    </lineage>
</organism>
<proteinExistence type="predicted"/>
<dbReference type="EMBL" id="PQXM01000029">
    <property type="protein sequence ID" value="TGO79568.1"/>
    <property type="molecule type" value="Genomic_DNA"/>
</dbReference>